<dbReference type="Pfam" id="PF02776">
    <property type="entry name" value="TPP_enzyme_N"/>
    <property type="match status" value="1"/>
</dbReference>
<evidence type="ECO:0000259" key="6">
    <source>
        <dbReference type="Pfam" id="PF02776"/>
    </source>
</evidence>
<dbReference type="EMBL" id="BMEG01000010">
    <property type="protein sequence ID" value="GGD89713.1"/>
    <property type="molecule type" value="Genomic_DNA"/>
</dbReference>
<evidence type="ECO:0000256" key="2">
    <source>
        <dbReference type="ARBA" id="ARBA00023052"/>
    </source>
</evidence>
<organism evidence="7 8">
    <name type="scientific">Caballeronia grimmiae</name>
    <dbReference type="NCBI Taxonomy" id="1071679"/>
    <lineage>
        <taxon>Bacteria</taxon>
        <taxon>Pseudomonadati</taxon>
        <taxon>Pseudomonadota</taxon>
        <taxon>Betaproteobacteria</taxon>
        <taxon>Burkholderiales</taxon>
        <taxon>Burkholderiaceae</taxon>
        <taxon>Caballeronia</taxon>
    </lineage>
</organism>
<dbReference type="InterPro" id="IPR029061">
    <property type="entry name" value="THDP-binding"/>
</dbReference>
<feature type="domain" description="Thiamine pyrophosphate enzyme N-terminal TPP-binding" evidence="6">
    <location>
        <begin position="18"/>
        <end position="131"/>
    </location>
</feature>
<protein>
    <submittedName>
        <fullName evidence="7">Acetolactate synthase</fullName>
    </submittedName>
</protein>
<evidence type="ECO:0000259" key="5">
    <source>
        <dbReference type="Pfam" id="PF02775"/>
    </source>
</evidence>
<evidence type="ECO:0000259" key="4">
    <source>
        <dbReference type="Pfam" id="PF00205"/>
    </source>
</evidence>
<dbReference type="Pfam" id="PF00205">
    <property type="entry name" value="TPP_enzyme_M"/>
    <property type="match status" value="1"/>
</dbReference>
<dbReference type="CDD" id="cd02010">
    <property type="entry name" value="TPP_ALS"/>
    <property type="match status" value="1"/>
</dbReference>
<dbReference type="PANTHER" id="PTHR18968:SF129">
    <property type="entry name" value="ACETOLACTATE SYNTHASE"/>
    <property type="match status" value="1"/>
</dbReference>
<dbReference type="InterPro" id="IPR012001">
    <property type="entry name" value="Thiamin_PyroP_enz_TPP-bd_dom"/>
</dbReference>
<feature type="domain" description="Thiamine pyrophosphate enzyme TPP-binding" evidence="5">
    <location>
        <begin position="401"/>
        <end position="547"/>
    </location>
</feature>
<dbReference type="InterPro" id="IPR045229">
    <property type="entry name" value="TPP_enz"/>
</dbReference>
<dbReference type="Gene3D" id="3.40.50.970">
    <property type="match status" value="2"/>
</dbReference>
<comment type="similarity">
    <text evidence="1 3">Belongs to the TPP enzyme family.</text>
</comment>
<dbReference type="CDD" id="cd07035">
    <property type="entry name" value="TPP_PYR_POX_like"/>
    <property type="match status" value="1"/>
</dbReference>
<name>A0ABQ1S506_9BURK</name>
<gene>
    <name evidence="7" type="ORF">GCM10010985_50400</name>
</gene>
<dbReference type="NCBIfam" id="NF006187">
    <property type="entry name" value="PRK08322.1"/>
    <property type="match status" value="1"/>
</dbReference>
<comment type="caution">
    <text evidence="7">The sequence shown here is derived from an EMBL/GenBank/DDBJ whole genome shotgun (WGS) entry which is preliminary data.</text>
</comment>
<dbReference type="Gene3D" id="3.40.50.1220">
    <property type="entry name" value="TPP-binding domain"/>
    <property type="match status" value="1"/>
</dbReference>
<dbReference type="Pfam" id="PF02775">
    <property type="entry name" value="TPP_enzyme_C"/>
    <property type="match status" value="1"/>
</dbReference>
<dbReference type="Proteomes" id="UP000597138">
    <property type="component" value="Unassembled WGS sequence"/>
</dbReference>
<reference evidence="8" key="1">
    <citation type="journal article" date="2019" name="Int. J. Syst. Evol. Microbiol.">
        <title>The Global Catalogue of Microorganisms (GCM) 10K type strain sequencing project: providing services to taxonomists for standard genome sequencing and annotation.</title>
        <authorList>
            <consortium name="The Broad Institute Genomics Platform"/>
            <consortium name="The Broad Institute Genome Sequencing Center for Infectious Disease"/>
            <person name="Wu L."/>
            <person name="Ma J."/>
        </authorList>
    </citation>
    <scope>NUCLEOTIDE SEQUENCE [LARGE SCALE GENOMIC DNA]</scope>
    <source>
        <strain evidence="8">CGMCC 1.11013</strain>
    </source>
</reference>
<keyword evidence="2 3" id="KW-0786">Thiamine pyrophosphate</keyword>
<evidence type="ECO:0000313" key="7">
    <source>
        <dbReference type="EMBL" id="GGD89713.1"/>
    </source>
</evidence>
<dbReference type="InterPro" id="IPR012000">
    <property type="entry name" value="Thiamin_PyroP_enz_cen_dom"/>
</dbReference>
<dbReference type="SUPFAM" id="SSF52518">
    <property type="entry name" value="Thiamin diphosphate-binding fold (THDP-binding)"/>
    <property type="match status" value="2"/>
</dbReference>
<evidence type="ECO:0000256" key="3">
    <source>
        <dbReference type="RuleBase" id="RU362132"/>
    </source>
</evidence>
<evidence type="ECO:0000256" key="1">
    <source>
        <dbReference type="ARBA" id="ARBA00007812"/>
    </source>
</evidence>
<dbReference type="PANTHER" id="PTHR18968">
    <property type="entry name" value="THIAMINE PYROPHOSPHATE ENZYMES"/>
    <property type="match status" value="1"/>
</dbReference>
<sequence>MIHNTTNCELIDKGATVKASDLFVRALENEGVDRIFAVPGEENLDVVESLRNSSIELVITRHEQSAAFMAATHGRLTGRPGVCMATLGPGALNLVTGAAYAHLGAMPMVLITGQKAIMTARQARFQIVDIVATMKPLTKASRQIVSAGSIPTVVREAFRLAQEERPGPVHLELPEDVASEQVRDDLALVPLHNVELPAAQDAAIEGAAALLMEAERPLVMFGAASNRPRLAGLLTDFIRRTGIPFFNTQMGKGTVAGITTTEKGTELWMGTAALSERDYVHEAIDQADLILSIGHDTVEKPPFIMGPKGPKVIHVGYTPANVEQVFFPHAEVVGDVGSSLARLADLVHAKLPNAGALIPLREGILKRTLDRAEESRFPLTPQRIVHDVRTVMPADGIVALDNGMYKIWFARCYRTRTANALLLDNALATMGAGLPSAMMASLLYPERRVMAVCGDGGFMMNSQELETAVRLKLNLVVLIIQDDAYGMIRWKQAVDDFADWGLNFGNPDFVQYAQAYGAKGRRVESAEGLVPTLEAAFEEGGVQLVVVPVDYSENSRVLVDELRNRVKEVAQ</sequence>
<dbReference type="InterPro" id="IPR029035">
    <property type="entry name" value="DHS-like_NAD/FAD-binding_dom"/>
</dbReference>
<keyword evidence="8" id="KW-1185">Reference proteome</keyword>
<feature type="domain" description="Thiamine pyrophosphate enzyme central" evidence="4">
    <location>
        <begin position="204"/>
        <end position="343"/>
    </location>
</feature>
<dbReference type="SUPFAM" id="SSF52467">
    <property type="entry name" value="DHS-like NAD/FAD-binding domain"/>
    <property type="match status" value="1"/>
</dbReference>
<evidence type="ECO:0000313" key="8">
    <source>
        <dbReference type="Proteomes" id="UP000597138"/>
    </source>
</evidence>
<accession>A0ABQ1S506</accession>
<dbReference type="InterPro" id="IPR011766">
    <property type="entry name" value="TPP_enzyme_TPP-bd"/>
</dbReference>
<proteinExistence type="inferred from homology"/>